<dbReference type="PANTHER" id="PTHR24201">
    <property type="entry name" value="ANK_REP_REGION DOMAIN-CONTAINING PROTEIN"/>
    <property type="match status" value="1"/>
</dbReference>
<accession>A0AAE8SRJ8</accession>
<dbReference type="InterPro" id="IPR050776">
    <property type="entry name" value="Ank_Repeat/CDKN_Inhibitor"/>
</dbReference>
<proteinExistence type="predicted"/>
<evidence type="ECO:0000313" key="5">
    <source>
        <dbReference type="Proteomes" id="UP001187682"/>
    </source>
</evidence>
<dbReference type="Pfam" id="PF00023">
    <property type="entry name" value="Ank"/>
    <property type="match status" value="1"/>
</dbReference>
<gene>
    <name evidence="4" type="ORF">DNG_01343</name>
</gene>
<comment type="caution">
    <text evidence="4">The sequence shown here is derived from an EMBL/GenBank/DDBJ whole genome shotgun (WGS) entry which is preliminary data.</text>
</comment>
<dbReference type="InterPro" id="IPR002110">
    <property type="entry name" value="Ankyrin_rpt"/>
</dbReference>
<dbReference type="EMBL" id="ONZQ02000001">
    <property type="protein sequence ID" value="SPN97831.1"/>
    <property type="molecule type" value="Genomic_DNA"/>
</dbReference>
<keyword evidence="2 3" id="KW-0040">ANK repeat</keyword>
<dbReference type="PANTHER" id="PTHR24201:SF16">
    <property type="entry name" value="ANKYRIN-1-LIKE-RELATED"/>
    <property type="match status" value="1"/>
</dbReference>
<keyword evidence="1" id="KW-0677">Repeat</keyword>
<dbReference type="PROSITE" id="PS50297">
    <property type="entry name" value="ANK_REP_REGION"/>
    <property type="match status" value="4"/>
</dbReference>
<evidence type="ECO:0000313" key="4">
    <source>
        <dbReference type="EMBL" id="SPN97831.1"/>
    </source>
</evidence>
<keyword evidence="4" id="KW-0647">Proteasome</keyword>
<dbReference type="PROSITE" id="PS50088">
    <property type="entry name" value="ANK_REPEAT"/>
    <property type="match status" value="4"/>
</dbReference>
<feature type="repeat" description="ANK" evidence="3">
    <location>
        <begin position="110"/>
        <end position="142"/>
    </location>
</feature>
<evidence type="ECO:0000256" key="1">
    <source>
        <dbReference type="ARBA" id="ARBA00022737"/>
    </source>
</evidence>
<feature type="repeat" description="ANK" evidence="3">
    <location>
        <begin position="178"/>
        <end position="210"/>
    </location>
</feature>
<dbReference type="Gene3D" id="1.25.40.20">
    <property type="entry name" value="Ankyrin repeat-containing domain"/>
    <property type="match status" value="2"/>
</dbReference>
<feature type="repeat" description="ANK" evidence="3">
    <location>
        <begin position="145"/>
        <end position="177"/>
    </location>
</feature>
<dbReference type="GO" id="GO:0000502">
    <property type="term" value="C:proteasome complex"/>
    <property type="evidence" value="ECO:0007669"/>
    <property type="project" value="UniProtKB-KW"/>
</dbReference>
<dbReference type="GO" id="GO:0005634">
    <property type="term" value="C:nucleus"/>
    <property type="evidence" value="ECO:0007669"/>
    <property type="project" value="TreeGrafter"/>
</dbReference>
<protein>
    <submittedName>
        <fullName evidence="4">Related to 26s proteasome subunit p28</fullName>
    </submittedName>
</protein>
<dbReference type="Proteomes" id="UP001187682">
    <property type="component" value="Unassembled WGS sequence"/>
</dbReference>
<evidence type="ECO:0000256" key="3">
    <source>
        <dbReference type="PROSITE-ProRule" id="PRU00023"/>
    </source>
</evidence>
<keyword evidence="5" id="KW-1185">Reference proteome</keyword>
<dbReference type="AlphaFoldDB" id="A0AAE8SRJ8"/>
<name>A0AAE8SRJ8_9PEZI</name>
<feature type="repeat" description="ANK" evidence="3">
    <location>
        <begin position="76"/>
        <end position="109"/>
    </location>
</feature>
<dbReference type="Pfam" id="PF12796">
    <property type="entry name" value="Ank_2"/>
    <property type="match status" value="2"/>
</dbReference>
<dbReference type="InterPro" id="IPR036770">
    <property type="entry name" value="Ankyrin_rpt-contain_sf"/>
</dbReference>
<organism evidence="4 5">
    <name type="scientific">Cephalotrichum gorgonifer</name>
    <dbReference type="NCBI Taxonomy" id="2041049"/>
    <lineage>
        <taxon>Eukaryota</taxon>
        <taxon>Fungi</taxon>
        <taxon>Dikarya</taxon>
        <taxon>Ascomycota</taxon>
        <taxon>Pezizomycotina</taxon>
        <taxon>Sordariomycetes</taxon>
        <taxon>Hypocreomycetidae</taxon>
        <taxon>Microascales</taxon>
        <taxon>Microascaceae</taxon>
        <taxon>Cephalotrichum</taxon>
    </lineage>
</organism>
<dbReference type="SUPFAM" id="SSF48403">
    <property type="entry name" value="Ankyrin repeat"/>
    <property type="match status" value="1"/>
</dbReference>
<reference evidence="4" key="1">
    <citation type="submission" date="2018-03" db="EMBL/GenBank/DDBJ databases">
        <authorList>
            <person name="Guldener U."/>
        </authorList>
    </citation>
    <scope>NUCLEOTIDE SEQUENCE</scope>
</reference>
<dbReference type="SMART" id="SM00248">
    <property type="entry name" value="ANK"/>
    <property type="match status" value="6"/>
</dbReference>
<sequence>MATTTSDAPKFPLHEACRRGNLSLVEQLVKESPKKAYEKDGDGRLPIHWAASSNSAGIVLLLSGLPGFDPDVQDESGWSPFMIASNVNDSEEVLNVLLGRDADINQKNYNGQTPLHLIASKNKLDMARTLFDQKPPASARVRDKRGQYPIHRAAAIGSTPMITLLLEHRSPLDATDNSGYTALHHAIAEGHGDAAVTLLKAGADSTKREESGLLAIDLAPDVEVRPRTYRMVGMIANKLDTGPTVH</sequence>
<evidence type="ECO:0000256" key="2">
    <source>
        <dbReference type="ARBA" id="ARBA00023043"/>
    </source>
</evidence>